<evidence type="ECO:0000256" key="3">
    <source>
        <dbReference type="ARBA" id="ARBA00022692"/>
    </source>
</evidence>
<feature type="transmembrane region" description="Helical" evidence="7">
    <location>
        <begin position="130"/>
        <end position="154"/>
    </location>
</feature>
<accession>A0A923LQN5</accession>
<evidence type="ECO:0000256" key="2">
    <source>
        <dbReference type="ARBA" id="ARBA00008034"/>
    </source>
</evidence>
<evidence type="ECO:0000313" key="8">
    <source>
        <dbReference type="EMBL" id="MBC5714702.1"/>
    </source>
</evidence>
<dbReference type="RefSeq" id="WP_186867336.1">
    <property type="nucleotide sequence ID" value="NZ_JACOPH010000009.1"/>
</dbReference>
<dbReference type="GO" id="GO:0010043">
    <property type="term" value="P:response to zinc ion"/>
    <property type="evidence" value="ECO:0007669"/>
    <property type="project" value="TreeGrafter"/>
</dbReference>
<dbReference type="Pfam" id="PF00950">
    <property type="entry name" value="ABC-3"/>
    <property type="match status" value="1"/>
</dbReference>
<comment type="caution">
    <text evidence="8">The sequence shown here is derived from an EMBL/GenBank/DDBJ whole genome shotgun (WGS) entry which is preliminary data.</text>
</comment>
<feature type="transmembrane region" description="Helical" evidence="7">
    <location>
        <begin position="51"/>
        <end position="77"/>
    </location>
</feature>
<name>A0A923LQN5_9FIRM</name>
<keyword evidence="3 6" id="KW-0812">Transmembrane</keyword>
<dbReference type="EMBL" id="JACOPH010000009">
    <property type="protein sequence ID" value="MBC5714702.1"/>
    <property type="molecule type" value="Genomic_DNA"/>
</dbReference>
<feature type="transmembrane region" description="Helical" evidence="7">
    <location>
        <begin position="89"/>
        <end position="109"/>
    </location>
</feature>
<sequence>MGLEYGFMRNAFVAILIITPLFGMLGTMIVSRKMAFFSDALGHSALTGIAFGVILGVADTNITMVVFGIAFALLLNYISSKSGTSTDTIISVFSSCSVAIGLAILSKGGNFSKYSSLLVGDILSISKWEIVSLFVIFVVAYVFFFCCFNYLHAASIHRTLAKSRQIPVRLVENLFAVLIAVIVMLSIKWVGILIINALLILPAAASRNLSANMREYHFFSILFSLFSGILGLFVSYYTNVATGPMIVIFASILYFATYLYTRKYQG</sequence>
<feature type="transmembrane region" description="Helical" evidence="7">
    <location>
        <begin position="216"/>
        <end position="237"/>
    </location>
</feature>
<feature type="transmembrane region" description="Helical" evidence="7">
    <location>
        <begin position="12"/>
        <end position="30"/>
    </location>
</feature>
<keyword evidence="5 7" id="KW-0472">Membrane</keyword>
<dbReference type="PANTHER" id="PTHR30477:SF0">
    <property type="entry name" value="METAL TRANSPORT SYSTEM MEMBRANE PROTEIN TM_0125-RELATED"/>
    <property type="match status" value="1"/>
</dbReference>
<protein>
    <submittedName>
        <fullName evidence="8">Metal ABC transporter permease</fullName>
    </submittedName>
</protein>
<dbReference type="GO" id="GO:0043190">
    <property type="term" value="C:ATP-binding cassette (ABC) transporter complex"/>
    <property type="evidence" value="ECO:0007669"/>
    <property type="project" value="InterPro"/>
</dbReference>
<comment type="subcellular location">
    <subcellularLocation>
        <location evidence="6">Cell membrane</location>
        <topology evidence="6">Multi-pass membrane protein</topology>
    </subcellularLocation>
    <subcellularLocation>
        <location evidence="1">Membrane</location>
        <topology evidence="1">Multi-pass membrane protein</topology>
    </subcellularLocation>
</comment>
<dbReference type="AlphaFoldDB" id="A0A923LQN5"/>
<feature type="transmembrane region" description="Helical" evidence="7">
    <location>
        <begin position="243"/>
        <end position="261"/>
    </location>
</feature>
<evidence type="ECO:0000256" key="5">
    <source>
        <dbReference type="ARBA" id="ARBA00023136"/>
    </source>
</evidence>
<proteinExistence type="inferred from homology"/>
<feature type="transmembrane region" description="Helical" evidence="7">
    <location>
        <begin position="174"/>
        <end position="204"/>
    </location>
</feature>
<evidence type="ECO:0000256" key="4">
    <source>
        <dbReference type="ARBA" id="ARBA00022989"/>
    </source>
</evidence>
<evidence type="ECO:0000256" key="6">
    <source>
        <dbReference type="RuleBase" id="RU003943"/>
    </source>
</evidence>
<gene>
    <name evidence="8" type="ORF">H8S17_10920</name>
</gene>
<dbReference type="PANTHER" id="PTHR30477">
    <property type="entry name" value="ABC-TRANSPORTER METAL-BINDING PROTEIN"/>
    <property type="match status" value="1"/>
</dbReference>
<comment type="similarity">
    <text evidence="2 6">Belongs to the ABC-3 integral membrane protein family.</text>
</comment>
<organism evidence="8 9">
    <name type="scientific">Roseburia zhanii</name>
    <dbReference type="NCBI Taxonomy" id="2763064"/>
    <lineage>
        <taxon>Bacteria</taxon>
        <taxon>Bacillati</taxon>
        <taxon>Bacillota</taxon>
        <taxon>Clostridia</taxon>
        <taxon>Lachnospirales</taxon>
        <taxon>Lachnospiraceae</taxon>
        <taxon>Roseburia</taxon>
    </lineage>
</organism>
<evidence type="ECO:0000256" key="7">
    <source>
        <dbReference type="SAM" id="Phobius"/>
    </source>
</evidence>
<evidence type="ECO:0000256" key="1">
    <source>
        <dbReference type="ARBA" id="ARBA00004141"/>
    </source>
</evidence>
<dbReference type="Gene3D" id="1.10.3470.10">
    <property type="entry name" value="ABC transporter involved in vitamin B12 uptake, BtuC"/>
    <property type="match status" value="1"/>
</dbReference>
<dbReference type="Proteomes" id="UP000606720">
    <property type="component" value="Unassembled WGS sequence"/>
</dbReference>
<dbReference type="InterPro" id="IPR037294">
    <property type="entry name" value="ABC_BtuC-like"/>
</dbReference>
<keyword evidence="9" id="KW-1185">Reference proteome</keyword>
<dbReference type="GO" id="GO:0055085">
    <property type="term" value="P:transmembrane transport"/>
    <property type="evidence" value="ECO:0007669"/>
    <property type="project" value="InterPro"/>
</dbReference>
<evidence type="ECO:0000313" key="9">
    <source>
        <dbReference type="Proteomes" id="UP000606720"/>
    </source>
</evidence>
<reference evidence="8" key="1">
    <citation type="submission" date="2020-08" db="EMBL/GenBank/DDBJ databases">
        <title>Genome public.</title>
        <authorList>
            <person name="Liu C."/>
            <person name="Sun Q."/>
        </authorList>
    </citation>
    <scope>NUCLEOTIDE SEQUENCE</scope>
    <source>
        <strain evidence="8">BX1005</strain>
    </source>
</reference>
<dbReference type="InterPro" id="IPR001626">
    <property type="entry name" value="ABC_TroCD"/>
</dbReference>
<keyword evidence="4 7" id="KW-1133">Transmembrane helix</keyword>
<keyword evidence="6" id="KW-0813">Transport</keyword>
<dbReference type="SUPFAM" id="SSF81345">
    <property type="entry name" value="ABC transporter involved in vitamin B12 uptake, BtuC"/>
    <property type="match status" value="1"/>
</dbReference>